<dbReference type="SUPFAM" id="SSF53659">
    <property type="entry name" value="Isocitrate/Isopropylmalate dehydrogenase-like"/>
    <property type="match status" value="1"/>
</dbReference>
<sequence>MSRLTLALDVMGGDVGPRITMPAAIKAVGDDPQLSLLLFGHRDQISPYLKQIPEHLKDVKERLVLCHTSKQIQSEDGILRAMRRSHDTSMYLALESVANGDAQGCVSAGNTGALMGLAKRLIRPLFNIERPALMSIIPSLDNTPQVMLDLGANIDCSAKNLYQFALMGTIFVEQYFKLFHPRVALLNVGTETYKGTATIRQASQMLEADNRINYIGFIEGDNLLEGKANVIVQDGFSGNIALKTLEGAVKNLQILLKKQHSLFNPEQYNGASLLGLQSVVVKSHGGANMSAFYYAILNAAKQVRSHIPQQIAKALTINSFI</sequence>
<dbReference type="HAMAP" id="MF_00019">
    <property type="entry name" value="PlsX"/>
    <property type="match status" value="1"/>
</dbReference>
<dbReference type="PIRSF" id="PIRSF002465">
    <property type="entry name" value="Phsphlp_syn_PlsX"/>
    <property type="match status" value="1"/>
</dbReference>
<comment type="similarity">
    <text evidence="10">Belongs to the PlsX family.</text>
</comment>
<keyword evidence="2 10" id="KW-0963">Cytoplasm</keyword>
<protein>
    <recommendedName>
        <fullName evidence="8 10">Phosphate acyltransferase</fullName>
        <ecNumber evidence="8 10">2.3.1.274</ecNumber>
    </recommendedName>
    <alternativeName>
        <fullName evidence="10">Acyl-ACP phosphotransacylase</fullName>
    </alternativeName>
    <alternativeName>
        <fullName evidence="10">Acyl-[acyl-carrier-protein]--phosphate acyltransferase</fullName>
    </alternativeName>
    <alternativeName>
        <fullName evidence="10">Phosphate-acyl-ACP acyltransferase</fullName>
    </alternativeName>
</protein>
<dbReference type="InterPro" id="IPR003664">
    <property type="entry name" value="FA_synthesis"/>
</dbReference>
<dbReference type="Gene3D" id="3.40.718.10">
    <property type="entry name" value="Isopropylmalate Dehydrogenase"/>
    <property type="match status" value="1"/>
</dbReference>
<dbReference type="PANTHER" id="PTHR30100:SF1">
    <property type="entry name" value="PHOSPHATE ACYLTRANSFERASE"/>
    <property type="match status" value="1"/>
</dbReference>
<evidence type="ECO:0000313" key="11">
    <source>
        <dbReference type="EMBL" id="VEJ08899.1"/>
    </source>
</evidence>
<keyword evidence="3 10" id="KW-0444">Lipid biosynthesis</keyword>
<evidence type="ECO:0000256" key="9">
    <source>
        <dbReference type="ARBA" id="ARBA00046608"/>
    </source>
</evidence>
<evidence type="ECO:0000256" key="6">
    <source>
        <dbReference type="ARBA" id="ARBA00023209"/>
    </source>
</evidence>
<evidence type="ECO:0000256" key="10">
    <source>
        <dbReference type="HAMAP-Rule" id="MF_00019"/>
    </source>
</evidence>
<evidence type="ECO:0000256" key="2">
    <source>
        <dbReference type="ARBA" id="ARBA00022490"/>
    </source>
</evidence>
<keyword evidence="11" id="KW-0012">Acyltransferase</keyword>
<proteinExistence type="inferred from homology"/>
<dbReference type="GO" id="GO:0005737">
    <property type="term" value="C:cytoplasm"/>
    <property type="evidence" value="ECO:0007669"/>
    <property type="project" value="UniProtKB-SubCell"/>
</dbReference>
<dbReference type="AlphaFoldDB" id="A0A448TSC7"/>
<keyword evidence="7 10" id="KW-1208">Phospholipid metabolism</keyword>
<keyword evidence="4 10" id="KW-0808">Transferase</keyword>
<dbReference type="GO" id="GO:0008654">
    <property type="term" value="P:phospholipid biosynthetic process"/>
    <property type="evidence" value="ECO:0007669"/>
    <property type="project" value="UniProtKB-KW"/>
</dbReference>
<evidence type="ECO:0000256" key="3">
    <source>
        <dbReference type="ARBA" id="ARBA00022516"/>
    </source>
</evidence>
<evidence type="ECO:0000256" key="5">
    <source>
        <dbReference type="ARBA" id="ARBA00023098"/>
    </source>
</evidence>
<reference evidence="11 12" key="1">
    <citation type="submission" date="2018-12" db="EMBL/GenBank/DDBJ databases">
        <authorList>
            <consortium name="Pathogen Informatics"/>
        </authorList>
    </citation>
    <scope>NUCLEOTIDE SEQUENCE [LARGE SCALE GENOMIC DNA]</scope>
    <source>
        <strain evidence="11 12">NCTC12871</strain>
    </source>
</reference>
<dbReference type="EMBL" id="LR134510">
    <property type="protein sequence ID" value="VEJ08899.1"/>
    <property type="molecule type" value="Genomic_DNA"/>
</dbReference>
<dbReference type="PANTHER" id="PTHR30100">
    <property type="entry name" value="FATTY ACID/PHOSPHOLIPID SYNTHESIS PROTEIN PLSX"/>
    <property type="match status" value="1"/>
</dbReference>
<gene>
    <name evidence="10 11" type="primary">plsX</name>
    <name evidence="11" type="ORF">NCTC12871_00317</name>
</gene>
<organism evidence="11 12">
    <name type="scientific">Actinobacillus delphinicola</name>
    <dbReference type="NCBI Taxonomy" id="51161"/>
    <lineage>
        <taxon>Bacteria</taxon>
        <taxon>Pseudomonadati</taxon>
        <taxon>Pseudomonadota</taxon>
        <taxon>Gammaproteobacteria</taxon>
        <taxon>Pasteurellales</taxon>
        <taxon>Pasteurellaceae</taxon>
        <taxon>Actinobacillus</taxon>
    </lineage>
</organism>
<dbReference type="RefSeq" id="WP_126598365.1">
    <property type="nucleotide sequence ID" value="NZ_LR134510.1"/>
</dbReference>
<keyword evidence="12" id="KW-1185">Reference proteome</keyword>
<comment type="catalytic activity">
    <reaction evidence="1 10">
        <text>a fatty acyl-[ACP] + phosphate = an acyl phosphate + holo-[ACP]</text>
        <dbReference type="Rhea" id="RHEA:42292"/>
        <dbReference type="Rhea" id="RHEA-COMP:9685"/>
        <dbReference type="Rhea" id="RHEA-COMP:14125"/>
        <dbReference type="ChEBI" id="CHEBI:43474"/>
        <dbReference type="ChEBI" id="CHEBI:59918"/>
        <dbReference type="ChEBI" id="CHEBI:64479"/>
        <dbReference type="ChEBI" id="CHEBI:138651"/>
        <dbReference type="EC" id="2.3.1.274"/>
    </reaction>
</comment>
<dbReference type="InterPro" id="IPR012281">
    <property type="entry name" value="Phospholipid_synth_PlsX-like"/>
</dbReference>
<keyword evidence="5 10" id="KW-0443">Lipid metabolism</keyword>
<dbReference type="EC" id="2.3.1.274" evidence="8 10"/>
<accession>A0A448TSC7</accession>
<comment type="pathway">
    <text evidence="10">Lipid metabolism; phospholipid metabolism.</text>
</comment>
<dbReference type="Proteomes" id="UP000279799">
    <property type="component" value="Chromosome"/>
</dbReference>
<dbReference type="KEGG" id="adp:NCTC12871_00317"/>
<dbReference type="NCBIfam" id="TIGR00182">
    <property type="entry name" value="plsX"/>
    <property type="match status" value="1"/>
</dbReference>
<dbReference type="GO" id="GO:0006633">
    <property type="term" value="P:fatty acid biosynthetic process"/>
    <property type="evidence" value="ECO:0007669"/>
    <property type="project" value="UniProtKB-UniRule"/>
</dbReference>
<comment type="function">
    <text evidence="10">Catalyzes the reversible formation of acyl-phosphate (acyl-PO(4)) from acyl-[acyl-carrier-protein] (acyl-ACP). This enzyme utilizes acyl-ACP as fatty acyl donor, but not acyl-CoA.</text>
</comment>
<evidence type="ECO:0000256" key="8">
    <source>
        <dbReference type="ARBA" id="ARBA00024069"/>
    </source>
</evidence>
<name>A0A448TSC7_9PAST</name>
<evidence type="ECO:0000256" key="1">
    <source>
        <dbReference type="ARBA" id="ARBA00001232"/>
    </source>
</evidence>
<dbReference type="UniPathway" id="UPA00085"/>
<dbReference type="OrthoDB" id="9806408at2"/>
<evidence type="ECO:0000256" key="4">
    <source>
        <dbReference type="ARBA" id="ARBA00022679"/>
    </source>
</evidence>
<comment type="subunit">
    <text evidence="9 10">Homodimer. Probably interacts with PlsY.</text>
</comment>
<dbReference type="GO" id="GO:0043811">
    <property type="term" value="F:phosphate:acyl-[acyl carrier protein] acyltransferase activity"/>
    <property type="evidence" value="ECO:0007669"/>
    <property type="project" value="UniProtKB-UniRule"/>
</dbReference>
<evidence type="ECO:0000256" key="7">
    <source>
        <dbReference type="ARBA" id="ARBA00023264"/>
    </source>
</evidence>
<dbReference type="Pfam" id="PF02504">
    <property type="entry name" value="FA_synthesis"/>
    <property type="match status" value="1"/>
</dbReference>
<keyword evidence="6 10" id="KW-0594">Phospholipid biosynthesis</keyword>
<comment type="subcellular location">
    <subcellularLocation>
        <location evidence="10">Cytoplasm</location>
    </subcellularLocation>
    <text evidence="10">Associated with the membrane possibly through PlsY.</text>
</comment>
<evidence type="ECO:0000313" key="12">
    <source>
        <dbReference type="Proteomes" id="UP000279799"/>
    </source>
</evidence>